<feature type="region of interest" description="Disordered" evidence="1">
    <location>
        <begin position="98"/>
        <end position="152"/>
    </location>
</feature>
<accession>A0A8K0EHZ4</accession>
<keyword evidence="3" id="KW-1185">Reference proteome</keyword>
<evidence type="ECO:0000313" key="2">
    <source>
        <dbReference type="EMBL" id="CAH1249085.1"/>
    </source>
</evidence>
<evidence type="ECO:0000313" key="3">
    <source>
        <dbReference type="Proteomes" id="UP000838412"/>
    </source>
</evidence>
<gene>
    <name evidence="2" type="primary">Hypp8512</name>
    <name evidence="2" type="ORF">BLAG_LOCUS10301</name>
</gene>
<reference evidence="2" key="1">
    <citation type="submission" date="2022-01" db="EMBL/GenBank/DDBJ databases">
        <authorList>
            <person name="Braso-Vives M."/>
        </authorList>
    </citation>
    <scope>NUCLEOTIDE SEQUENCE</scope>
</reference>
<dbReference type="Proteomes" id="UP000838412">
    <property type="component" value="Chromosome 17"/>
</dbReference>
<name>A0A8K0EHZ4_BRALA</name>
<sequence>MRPEFAGDFKSFLVSLQKIEQLSQPQNSPRADDEDSTCGGDLCPAVGWPKPGMWQGSSSVPISPSLLVPHPFPPPSLPIHSDVIQYCLPQASSWVRRRNVKSGGNARWPESAETSKDMRSVPGNQSAKSGCPARGRRDHRFPFPTSRERLAS</sequence>
<protein>
    <submittedName>
        <fullName evidence="2">Hypp8512 protein</fullName>
    </submittedName>
</protein>
<evidence type="ECO:0000256" key="1">
    <source>
        <dbReference type="SAM" id="MobiDB-lite"/>
    </source>
</evidence>
<organism evidence="2 3">
    <name type="scientific">Branchiostoma lanceolatum</name>
    <name type="common">Common lancelet</name>
    <name type="synonym">Amphioxus lanceolatum</name>
    <dbReference type="NCBI Taxonomy" id="7740"/>
    <lineage>
        <taxon>Eukaryota</taxon>
        <taxon>Metazoa</taxon>
        <taxon>Chordata</taxon>
        <taxon>Cephalochordata</taxon>
        <taxon>Leptocardii</taxon>
        <taxon>Amphioxiformes</taxon>
        <taxon>Branchiostomatidae</taxon>
        <taxon>Branchiostoma</taxon>
    </lineage>
</organism>
<proteinExistence type="predicted"/>
<dbReference type="EMBL" id="OV696702">
    <property type="protein sequence ID" value="CAH1249085.1"/>
    <property type="molecule type" value="Genomic_DNA"/>
</dbReference>
<feature type="region of interest" description="Disordered" evidence="1">
    <location>
        <begin position="21"/>
        <end position="42"/>
    </location>
</feature>
<dbReference type="AlphaFoldDB" id="A0A8K0EHZ4"/>